<name>A0ABD2B4Q2_VESMC</name>
<protein>
    <submittedName>
        <fullName evidence="1">Uncharacterized protein</fullName>
    </submittedName>
</protein>
<reference evidence="1 2" key="1">
    <citation type="journal article" date="2024" name="Ann. Entomol. Soc. Am.">
        <title>Genomic analyses of the southern and eastern yellowjacket wasps (Hymenoptera: Vespidae) reveal evolutionary signatures of social life.</title>
        <authorList>
            <person name="Catto M.A."/>
            <person name="Caine P.B."/>
            <person name="Orr S.E."/>
            <person name="Hunt B.G."/>
            <person name="Goodisman M.A.D."/>
        </authorList>
    </citation>
    <scope>NUCLEOTIDE SEQUENCE [LARGE SCALE GENOMIC DNA]</scope>
    <source>
        <strain evidence="1">232</strain>
        <tissue evidence="1">Head and thorax</tissue>
    </source>
</reference>
<dbReference type="EMBL" id="JAYRBN010000100">
    <property type="protein sequence ID" value="KAL2727691.1"/>
    <property type="molecule type" value="Genomic_DNA"/>
</dbReference>
<gene>
    <name evidence="1" type="ORF">V1477_016967</name>
</gene>
<comment type="caution">
    <text evidence="1">The sequence shown here is derived from an EMBL/GenBank/DDBJ whole genome shotgun (WGS) entry which is preliminary data.</text>
</comment>
<dbReference type="Proteomes" id="UP001607303">
    <property type="component" value="Unassembled WGS sequence"/>
</dbReference>
<organism evidence="1 2">
    <name type="scientific">Vespula maculifrons</name>
    <name type="common">Eastern yellow jacket</name>
    <name type="synonym">Wasp</name>
    <dbReference type="NCBI Taxonomy" id="7453"/>
    <lineage>
        <taxon>Eukaryota</taxon>
        <taxon>Metazoa</taxon>
        <taxon>Ecdysozoa</taxon>
        <taxon>Arthropoda</taxon>
        <taxon>Hexapoda</taxon>
        <taxon>Insecta</taxon>
        <taxon>Pterygota</taxon>
        <taxon>Neoptera</taxon>
        <taxon>Endopterygota</taxon>
        <taxon>Hymenoptera</taxon>
        <taxon>Apocrita</taxon>
        <taxon>Aculeata</taxon>
        <taxon>Vespoidea</taxon>
        <taxon>Vespidae</taxon>
        <taxon>Vespinae</taxon>
        <taxon>Vespula</taxon>
    </lineage>
</organism>
<keyword evidence="2" id="KW-1185">Reference proteome</keyword>
<dbReference type="AlphaFoldDB" id="A0ABD2B4Q2"/>
<evidence type="ECO:0000313" key="1">
    <source>
        <dbReference type="EMBL" id="KAL2727691.1"/>
    </source>
</evidence>
<accession>A0ABD2B4Q2</accession>
<evidence type="ECO:0000313" key="2">
    <source>
        <dbReference type="Proteomes" id="UP001607303"/>
    </source>
</evidence>
<sequence length="130" mass="15642">MFFLQSPLIMRFPSSIYFFHHSWEERRKYDNCQPDRREFKAIEILVQTFRVHWDDTKIENAVLFQPKFDVLTTIGKVDMKIICGKIQVLRVMAEQSVRRHESYTLKPNAEDTIRLRRLGPNKVRFVNLKV</sequence>
<proteinExistence type="predicted"/>